<sequence length="95" mass="10448">MFGILLSALNSVLAWVFRSLLVKFVLFFALYFITSEFVGFIVALLPGTGAVDEALSGIGAATWYFLDVFQIQAGIAMVMSAYATRFIIRRMPIIG</sequence>
<dbReference type="EMBL" id="LBNE01000002">
    <property type="protein sequence ID" value="KKO72560.1"/>
    <property type="molecule type" value="Genomic_DNA"/>
</dbReference>
<dbReference type="RefSeq" id="WP_068368788.1">
    <property type="nucleotide sequence ID" value="NZ_LBNE01000002.1"/>
</dbReference>
<reference evidence="2 3" key="1">
    <citation type="submission" date="2015-04" db="EMBL/GenBank/DDBJ databases">
        <title>Genome sequence of Kerstersia gyiorum CG1.</title>
        <authorList>
            <person name="Greninger A.L."/>
            <person name="Kozyreva V."/>
            <person name="Chaturvedi V."/>
        </authorList>
    </citation>
    <scope>NUCLEOTIDE SEQUENCE [LARGE SCALE GENOMIC DNA]</scope>
    <source>
        <strain evidence="2 3">CG1</strain>
    </source>
</reference>
<accession>A0A171KUJ3</accession>
<comment type="caution">
    <text evidence="2">The sequence shown here is derived from an EMBL/GenBank/DDBJ whole genome shotgun (WGS) entry which is preliminary data.</text>
</comment>
<proteinExistence type="predicted"/>
<keyword evidence="1" id="KW-0472">Membrane</keyword>
<evidence type="ECO:0000313" key="2">
    <source>
        <dbReference type="EMBL" id="KKO72560.1"/>
    </source>
</evidence>
<keyword evidence="3" id="KW-1185">Reference proteome</keyword>
<dbReference type="STRING" id="206506.AAV32_05880"/>
<organism evidence="2 3">
    <name type="scientific">Kerstersia gyiorum</name>
    <dbReference type="NCBI Taxonomy" id="206506"/>
    <lineage>
        <taxon>Bacteria</taxon>
        <taxon>Pseudomonadati</taxon>
        <taxon>Pseudomonadota</taxon>
        <taxon>Betaproteobacteria</taxon>
        <taxon>Burkholderiales</taxon>
        <taxon>Alcaligenaceae</taxon>
        <taxon>Kerstersia</taxon>
    </lineage>
</organism>
<keyword evidence="1" id="KW-0812">Transmembrane</keyword>
<protein>
    <submittedName>
        <fullName evidence="2">Membrane protein</fullName>
    </submittedName>
</protein>
<dbReference type="Pfam" id="PF10734">
    <property type="entry name" value="DUF2523"/>
    <property type="match status" value="1"/>
</dbReference>
<gene>
    <name evidence="2" type="ORF">AAV32_05880</name>
</gene>
<feature type="transmembrane region" description="Helical" evidence="1">
    <location>
        <begin position="24"/>
        <end position="45"/>
    </location>
</feature>
<evidence type="ECO:0000256" key="1">
    <source>
        <dbReference type="SAM" id="Phobius"/>
    </source>
</evidence>
<evidence type="ECO:0000313" key="3">
    <source>
        <dbReference type="Proteomes" id="UP000078084"/>
    </source>
</evidence>
<dbReference type="Proteomes" id="UP000078084">
    <property type="component" value="Unassembled WGS sequence"/>
</dbReference>
<name>A0A171KUJ3_9BURK</name>
<dbReference type="AlphaFoldDB" id="A0A171KUJ3"/>
<keyword evidence="1" id="KW-1133">Transmembrane helix</keyword>
<dbReference type="InterPro" id="IPR019670">
    <property type="entry name" value="DUF2523"/>
</dbReference>